<dbReference type="InterPro" id="IPR002401">
    <property type="entry name" value="Cyt_P450_E_grp-I"/>
</dbReference>
<evidence type="ECO:0000256" key="5">
    <source>
        <dbReference type="RuleBase" id="RU000461"/>
    </source>
</evidence>
<reference evidence="6" key="1">
    <citation type="journal article" date="2014" name="Genome Announc.">
        <title>De novo whole-genome sequence and genome annotation of Lichtheimia ramosa.</title>
        <authorList>
            <person name="Linde J."/>
            <person name="Schwartze V."/>
            <person name="Binder U."/>
            <person name="Lass-Florl C."/>
            <person name="Voigt K."/>
            <person name="Horn F."/>
        </authorList>
    </citation>
    <scope>NUCLEOTIDE SEQUENCE</scope>
    <source>
        <strain evidence="6">JMRC FSU:6197</strain>
    </source>
</reference>
<dbReference type="SUPFAM" id="SSF48264">
    <property type="entry name" value="Cytochrome P450"/>
    <property type="match status" value="1"/>
</dbReference>
<dbReference type="PANTHER" id="PTHR46300">
    <property type="entry name" value="P450, PUTATIVE (EUROFUNG)-RELATED-RELATED"/>
    <property type="match status" value="1"/>
</dbReference>
<dbReference type="PROSITE" id="PS00086">
    <property type="entry name" value="CYTOCHROME_P450"/>
    <property type="match status" value="1"/>
</dbReference>
<dbReference type="InterPro" id="IPR036396">
    <property type="entry name" value="Cyt_P450_sf"/>
</dbReference>
<dbReference type="PRINTS" id="PR00463">
    <property type="entry name" value="EP450I"/>
</dbReference>
<dbReference type="Gene3D" id="1.10.630.10">
    <property type="entry name" value="Cytochrome P450"/>
    <property type="match status" value="1"/>
</dbReference>
<dbReference type="GO" id="GO:0020037">
    <property type="term" value="F:heme binding"/>
    <property type="evidence" value="ECO:0007669"/>
    <property type="project" value="InterPro"/>
</dbReference>
<dbReference type="EMBL" id="LK023357">
    <property type="protein sequence ID" value="CDS12295.1"/>
    <property type="molecule type" value="Genomic_DNA"/>
</dbReference>
<dbReference type="GO" id="GO:0004497">
    <property type="term" value="F:monooxygenase activity"/>
    <property type="evidence" value="ECO:0007669"/>
    <property type="project" value="UniProtKB-KW"/>
</dbReference>
<name>A0A077WYE2_9FUNG</name>
<feature type="binding site" description="axial binding residue" evidence="4">
    <location>
        <position position="458"/>
    </location>
    <ligand>
        <name>heme</name>
        <dbReference type="ChEBI" id="CHEBI:30413"/>
    </ligand>
    <ligandPart>
        <name>Fe</name>
        <dbReference type="ChEBI" id="CHEBI:18248"/>
    </ligandPart>
</feature>
<evidence type="ECO:0000256" key="2">
    <source>
        <dbReference type="ARBA" id="ARBA00023002"/>
    </source>
</evidence>
<gene>
    <name evidence="6" type="ORF">LRAMOSA04490</name>
</gene>
<dbReference type="PRINTS" id="PR00385">
    <property type="entry name" value="P450"/>
</dbReference>
<comment type="similarity">
    <text evidence="5">Belongs to the cytochrome P450 family.</text>
</comment>
<keyword evidence="5" id="KW-0503">Monooxygenase</keyword>
<protein>
    <recommendedName>
        <fullName evidence="7">Cytochrome P450</fullName>
    </recommendedName>
</protein>
<dbReference type="GO" id="GO:0016705">
    <property type="term" value="F:oxidoreductase activity, acting on paired donors, with incorporation or reduction of molecular oxygen"/>
    <property type="evidence" value="ECO:0007669"/>
    <property type="project" value="InterPro"/>
</dbReference>
<dbReference type="PANTHER" id="PTHR46300:SF11">
    <property type="entry name" value="OXIDOREDUCTASE, PUTATIVE-RELATED"/>
    <property type="match status" value="1"/>
</dbReference>
<evidence type="ECO:0000256" key="3">
    <source>
        <dbReference type="ARBA" id="ARBA00023004"/>
    </source>
</evidence>
<keyword evidence="2 5" id="KW-0560">Oxidoreductase</keyword>
<accession>A0A077WYE2</accession>
<keyword evidence="4 5" id="KW-0349">Heme</keyword>
<dbReference type="Pfam" id="PF00067">
    <property type="entry name" value="p450"/>
    <property type="match status" value="1"/>
</dbReference>
<dbReference type="OrthoDB" id="1470350at2759"/>
<comment type="cofactor">
    <cofactor evidence="4">
        <name>heme</name>
        <dbReference type="ChEBI" id="CHEBI:30413"/>
    </cofactor>
</comment>
<evidence type="ECO:0000313" key="6">
    <source>
        <dbReference type="EMBL" id="CDS12295.1"/>
    </source>
</evidence>
<proteinExistence type="inferred from homology"/>
<dbReference type="InterPro" id="IPR001128">
    <property type="entry name" value="Cyt_P450"/>
</dbReference>
<dbReference type="InterPro" id="IPR050364">
    <property type="entry name" value="Cytochrome_P450_fung"/>
</dbReference>
<sequence length="526" mass="59465">MNPQITAIADPLRAWIVKKKSTLGPIAGAVALLWIIARLQAHIAARSNSSKLPSPKFALPYFGHLFHLGSNPIKTFSQWHQKYGPVILIQTGVKQMVSIADPFIAHEVLGTKGSLAANRPYDKFMTKIYSRNGRGVIFANTNTKTWRRARAISTTILGPSSVNKKLPDMCSDADKLVDRLATGKNIDPYGDLLLLSLNYMTLSCFGKRTTSVDDPVYKKIVYTLKKSVEYTNIKYTIGGYLPIFSFIDGLIGGEKQFAKHINTENHVWYREWIMEAYENRRECIATALMEAVHAGDIDETTAIVTVSDLVGAGMDTTAVTIAWAFGILSVKPDVQRKMQQELDQFIETHKRMPMFTDRDQFPYMIAVQKECMRFRPTTPMGLPHEASENIVWQDKIIPKGATIVTNMVAMHMNPDRFPEPHLFRPERFLDKTETFTASAKSKIEDRDQYNFGWGRRLCPGSYLAEVHMFNVFSRVFAKCSIEPCIDDQGNLAPLDLESFVPMPEVIVITAPPPYQVRFVRRTEEQV</sequence>
<evidence type="ECO:0000256" key="1">
    <source>
        <dbReference type="ARBA" id="ARBA00022723"/>
    </source>
</evidence>
<organism evidence="6">
    <name type="scientific">Lichtheimia ramosa</name>
    <dbReference type="NCBI Taxonomy" id="688394"/>
    <lineage>
        <taxon>Eukaryota</taxon>
        <taxon>Fungi</taxon>
        <taxon>Fungi incertae sedis</taxon>
        <taxon>Mucoromycota</taxon>
        <taxon>Mucoromycotina</taxon>
        <taxon>Mucoromycetes</taxon>
        <taxon>Mucorales</taxon>
        <taxon>Lichtheimiaceae</taxon>
        <taxon>Lichtheimia</taxon>
    </lineage>
</organism>
<evidence type="ECO:0008006" key="7">
    <source>
        <dbReference type="Google" id="ProtNLM"/>
    </source>
</evidence>
<dbReference type="AlphaFoldDB" id="A0A077WYE2"/>
<dbReference type="InterPro" id="IPR017972">
    <property type="entry name" value="Cyt_P450_CS"/>
</dbReference>
<evidence type="ECO:0000256" key="4">
    <source>
        <dbReference type="PIRSR" id="PIRSR602401-1"/>
    </source>
</evidence>
<keyword evidence="3 4" id="KW-0408">Iron</keyword>
<dbReference type="GO" id="GO:0005506">
    <property type="term" value="F:iron ion binding"/>
    <property type="evidence" value="ECO:0007669"/>
    <property type="project" value="InterPro"/>
</dbReference>
<keyword evidence="1 4" id="KW-0479">Metal-binding</keyword>